<protein>
    <submittedName>
        <fullName evidence="1">Uncharacterized protein</fullName>
    </submittedName>
</protein>
<proteinExistence type="predicted"/>
<reference evidence="1 2" key="1">
    <citation type="submission" date="2016-10" db="EMBL/GenBank/DDBJ databases">
        <authorList>
            <person name="de Groot N.N."/>
        </authorList>
    </citation>
    <scope>NUCLEOTIDE SEQUENCE [LARGE SCALE GENOMIC DNA]</scope>
    <source>
        <strain evidence="1 2">Nl13</strain>
    </source>
</reference>
<sequence>MGFVADKGQSYFFSRQERNQTGFIFGELQFPESNVKHIKVEKIRASCRRGLEKERKWVSPRELSEWADL</sequence>
<gene>
    <name evidence="1" type="ORF">SAMN05216403_1362</name>
</gene>
<dbReference type="EMBL" id="FNVK01000036">
    <property type="protein sequence ID" value="SEG14554.1"/>
    <property type="molecule type" value="Genomic_DNA"/>
</dbReference>
<dbReference type="Proteomes" id="UP000236751">
    <property type="component" value="Unassembled WGS sequence"/>
</dbReference>
<accession>A0A1H5XS37</accession>
<evidence type="ECO:0000313" key="1">
    <source>
        <dbReference type="EMBL" id="SEG14554.1"/>
    </source>
</evidence>
<organism evidence="1 2">
    <name type="scientific">Nitrosospira multiformis (strain ATCC 25196 / NCIMB 11849 / C 71)</name>
    <dbReference type="NCBI Taxonomy" id="323848"/>
    <lineage>
        <taxon>Bacteria</taxon>
        <taxon>Pseudomonadati</taxon>
        <taxon>Pseudomonadota</taxon>
        <taxon>Betaproteobacteria</taxon>
        <taxon>Nitrosomonadales</taxon>
        <taxon>Nitrosomonadaceae</taxon>
        <taxon>Nitrosospira</taxon>
    </lineage>
</organism>
<name>A0A1H5XS37_NITMU</name>
<dbReference type="AlphaFoldDB" id="A0A1H5XS37"/>
<evidence type="ECO:0000313" key="2">
    <source>
        <dbReference type="Proteomes" id="UP000236751"/>
    </source>
</evidence>